<dbReference type="Proteomes" id="UP000193380">
    <property type="component" value="Unassembled WGS sequence"/>
</dbReference>
<proteinExistence type="predicted"/>
<dbReference type="EMBL" id="FR905729">
    <property type="protein sequence ID" value="CDQ81256.1"/>
    <property type="molecule type" value="Genomic_DNA"/>
</dbReference>
<dbReference type="GO" id="GO:0006895">
    <property type="term" value="P:Golgi to endosome transport"/>
    <property type="evidence" value="ECO:0007669"/>
    <property type="project" value="InterPro"/>
</dbReference>
<dbReference type="AlphaFoldDB" id="A0A060XP89"/>
<dbReference type="Pfam" id="PF24598">
    <property type="entry name" value="DOP1_C"/>
    <property type="match status" value="1"/>
</dbReference>
<protein>
    <recommendedName>
        <fullName evidence="2">DOP1-like C-terminal domain-containing protein</fullName>
    </recommendedName>
</protein>
<feature type="transmembrane region" description="Helical" evidence="1">
    <location>
        <begin position="104"/>
        <end position="124"/>
    </location>
</feature>
<feature type="domain" description="DOP1-like C-terminal" evidence="2">
    <location>
        <begin position="9"/>
        <end position="110"/>
    </location>
</feature>
<evidence type="ECO:0000259" key="2">
    <source>
        <dbReference type="Pfam" id="PF24598"/>
    </source>
</evidence>
<evidence type="ECO:0000313" key="3">
    <source>
        <dbReference type="EMBL" id="CDQ81256.1"/>
    </source>
</evidence>
<dbReference type="GO" id="GO:0005802">
    <property type="term" value="C:trans-Golgi network"/>
    <property type="evidence" value="ECO:0007669"/>
    <property type="project" value="TreeGrafter"/>
</dbReference>
<dbReference type="PaxDb" id="8022-A0A060XP89"/>
<keyword evidence="1" id="KW-0472">Membrane</keyword>
<organism evidence="3 4">
    <name type="scientific">Oncorhynchus mykiss</name>
    <name type="common">Rainbow trout</name>
    <name type="synonym">Salmo gairdneri</name>
    <dbReference type="NCBI Taxonomy" id="8022"/>
    <lineage>
        <taxon>Eukaryota</taxon>
        <taxon>Metazoa</taxon>
        <taxon>Chordata</taxon>
        <taxon>Craniata</taxon>
        <taxon>Vertebrata</taxon>
        <taxon>Euteleostomi</taxon>
        <taxon>Actinopterygii</taxon>
        <taxon>Neopterygii</taxon>
        <taxon>Teleostei</taxon>
        <taxon>Protacanthopterygii</taxon>
        <taxon>Salmoniformes</taxon>
        <taxon>Salmonidae</taxon>
        <taxon>Salmoninae</taxon>
        <taxon>Oncorhynchus</taxon>
    </lineage>
</organism>
<dbReference type="InterPro" id="IPR056457">
    <property type="entry name" value="DOP1_C"/>
</dbReference>
<evidence type="ECO:0000313" key="4">
    <source>
        <dbReference type="Proteomes" id="UP000193380"/>
    </source>
</evidence>
<reference evidence="3" key="2">
    <citation type="submission" date="2014-03" db="EMBL/GenBank/DDBJ databases">
        <authorList>
            <person name="Genoscope - CEA"/>
        </authorList>
    </citation>
    <scope>NUCLEOTIDE SEQUENCE</scope>
</reference>
<dbReference type="PANTHER" id="PTHR14042">
    <property type="entry name" value="DOPEY-RELATED"/>
    <property type="match status" value="1"/>
</dbReference>
<keyword evidence="1" id="KW-1133">Transmembrane helix</keyword>
<dbReference type="PANTHER" id="PTHR14042:SF23">
    <property type="entry name" value="PROTEIN DOPEY-2"/>
    <property type="match status" value="1"/>
</dbReference>
<dbReference type="STRING" id="8022.A0A060XP89"/>
<evidence type="ECO:0000256" key="1">
    <source>
        <dbReference type="SAM" id="Phobius"/>
    </source>
</evidence>
<gene>
    <name evidence="3" type="ORF">GSONMT00026843001</name>
</gene>
<accession>A0A060XP89</accession>
<sequence length="125" mass="14397">MPSFGAGAQLLSNLSGYAYTKRAWKKEAFELYMDPLFFTMDVSCAPHWRAIIDHLLTHEKTMFKDLMSMQSSSLKLFPSAEQKPMLLKRQAFAMFSGELDQYHLYLPLIQGGCAFCVFWAFICVY</sequence>
<name>A0A060XP89_ONCMY</name>
<dbReference type="GO" id="GO:0005829">
    <property type="term" value="C:cytosol"/>
    <property type="evidence" value="ECO:0007669"/>
    <property type="project" value="GOC"/>
</dbReference>
<dbReference type="InterPro" id="IPR040314">
    <property type="entry name" value="DOP1"/>
</dbReference>
<dbReference type="GO" id="GO:0005768">
    <property type="term" value="C:endosome"/>
    <property type="evidence" value="ECO:0007669"/>
    <property type="project" value="TreeGrafter"/>
</dbReference>
<reference evidence="3" key="1">
    <citation type="journal article" date="2014" name="Nat. Commun.">
        <title>The rainbow trout genome provides novel insights into evolution after whole-genome duplication in vertebrates.</title>
        <authorList>
            <person name="Berthelot C."/>
            <person name="Brunet F."/>
            <person name="Chalopin D."/>
            <person name="Juanchich A."/>
            <person name="Bernard M."/>
            <person name="Noel B."/>
            <person name="Bento P."/>
            <person name="Da Silva C."/>
            <person name="Labadie K."/>
            <person name="Alberti A."/>
            <person name="Aury J.M."/>
            <person name="Louis A."/>
            <person name="Dehais P."/>
            <person name="Bardou P."/>
            <person name="Montfort J."/>
            <person name="Klopp C."/>
            <person name="Cabau C."/>
            <person name="Gaspin C."/>
            <person name="Thorgaard G.H."/>
            <person name="Boussaha M."/>
            <person name="Quillet E."/>
            <person name="Guyomard R."/>
            <person name="Galiana D."/>
            <person name="Bobe J."/>
            <person name="Volff J.N."/>
            <person name="Genet C."/>
            <person name="Wincker P."/>
            <person name="Jaillon O."/>
            <person name="Roest Crollius H."/>
            <person name="Guiguen Y."/>
        </authorList>
    </citation>
    <scope>NUCLEOTIDE SEQUENCE [LARGE SCALE GENOMIC DNA]</scope>
</reference>
<keyword evidence="1" id="KW-0812">Transmembrane</keyword>